<evidence type="ECO:0000313" key="3">
    <source>
        <dbReference type="Proteomes" id="UP000789570"/>
    </source>
</evidence>
<evidence type="ECO:0000256" key="1">
    <source>
        <dbReference type="SAM" id="MobiDB-lite"/>
    </source>
</evidence>
<dbReference type="EMBL" id="CAJVPQ010019153">
    <property type="protein sequence ID" value="CAG8753293.1"/>
    <property type="molecule type" value="Genomic_DNA"/>
</dbReference>
<organism evidence="2 3">
    <name type="scientific">Funneliformis caledonium</name>
    <dbReference type="NCBI Taxonomy" id="1117310"/>
    <lineage>
        <taxon>Eukaryota</taxon>
        <taxon>Fungi</taxon>
        <taxon>Fungi incertae sedis</taxon>
        <taxon>Mucoromycota</taxon>
        <taxon>Glomeromycotina</taxon>
        <taxon>Glomeromycetes</taxon>
        <taxon>Glomerales</taxon>
        <taxon>Glomeraceae</taxon>
        <taxon>Funneliformis</taxon>
    </lineage>
</organism>
<reference evidence="2" key="1">
    <citation type="submission" date="2021-06" db="EMBL/GenBank/DDBJ databases">
        <authorList>
            <person name="Kallberg Y."/>
            <person name="Tangrot J."/>
            <person name="Rosling A."/>
        </authorList>
    </citation>
    <scope>NUCLEOTIDE SEQUENCE</scope>
    <source>
        <strain evidence="2">UK204</strain>
    </source>
</reference>
<comment type="caution">
    <text evidence="2">The sequence shown here is derived from an EMBL/GenBank/DDBJ whole genome shotgun (WGS) entry which is preliminary data.</text>
</comment>
<proteinExistence type="predicted"/>
<dbReference type="AlphaFoldDB" id="A0A9N9IWR3"/>
<sequence>PVTSSANEVPVSYPTTQDQQDDELEQVLDYYEEEELSEIKAYMANSQEEYKEETDLLPLDYNP</sequence>
<keyword evidence="3" id="KW-1185">Reference proteome</keyword>
<name>A0A9N9IWR3_9GLOM</name>
<evidence type="ECO:0000313" key="2">
    <source>
        <dbReference type="EMBL" id="CAG8753293.1"/>
    </source>
</evidence>
<protein>
    <submittedName>
        <fullName evidence="2">9022_t:CDS:1</fullName>
    </submittedName>
</protein>
<feature type="non-terminal residue" evidence="2">
    <location>
        <position position="1"/>
    </location>
</feature>
<accession>A0A9N9IWR3</accession>
<gene>
    <name evidence="2" type="ORF">FCALED_LOCUS16438</name>
</gene>
<feature type="region of interest" description="Disordered" evidence="1">
    <location>
        <begin position="1"/>
        <end position="20"/>
    </location>
</feature>
<dbReference type="Proteomes" id="UP000789570">
    <property type="component" value="Unassembled WGS sequence"/>
</dbReference>